<comment type="caution">
    <text evidence="1">The sequence shown here is derived from an EMBL/GenBank/DDBJ whole genome shotgun (WGS) entry which is preliminary data.</text>
</comment>
<reference evidence="1 2" key="1">
    <citation type="journal article" date="2014" name="Genome Announc.">
        <title>Draft genome sequence of Sclerotinia borealis, a psychrophilic plant pathogenic fungus.</title>
        <authorList>
            <person name="Mardanov A.V."/>
            <person name="Beletsky A.V."/>
            <person name="Kadnikov V.V."/>
            <person name="Ignatov A.N."/>
            <person name="Ravin N.V."/>
        </authorList>
    </citation>
    <scope>NUCLEOTIDE SEQUENCE [LARGE SCALE GENOMIC DNA]</scope>
    <source>
        <strain evidence="2">F-4157</strain>
    </source>
</reference>
<dbReference type="OrthoDB" id="3471801at2759"/>
<dbReference type="EMBL" id="AYSA01000223">
    <property type="protein sequence ID" value="ESZ94841.1"/>
    <property type="molecule type" value="Genomic_DNA"/>
</dbReference>
<keyword evidence="2" id="KW-1185">Reference proteome</keyword>
<gene>
    <name evidence="1" type="ORF">SBOR_4801</name>
</gene>
<dbReference type="Proteomes" id="UP000019487">
    <property type="component" value="Unassembled WGS sequence"/>
</dbReference>
<evidence type="ECO:0000313" key="2">
    <source>
        <dbReference type="Proteomes" id="UP000019487"/>
    </source>
</evidence>
<accession>W9CG70</accession>
<proteinExistence type="predicted"/>
<name>W9CG70_SCLBF</name>
<evidence type="ECO:0000313" key="1">
    <source>
        <dbReference type="EMBL" id="ESZ94841.1"/>
    </source>
</evidence>
<dbReference type="HOGENOM" id="CLU_612746_0_0_1"/>
<protein>
    <submittedName>
        <fullName evidence="1">Uncharacterized protein</fullName>
    </submittedName>
</protein>
<organism evidence="1 2">
    <name type="scientific">Sclerotinia borealis (strain F-4128)</name>
    <dbReference type="NCBI Taxonomy" id="1432307"/>
    <lineage>
        <taxon>Eukaryota</taxon>
        <taxon>Fungi</taxon>
        <taxon>Dikarya</taxon>
        <taxon>Ascomycota</taxon>
        <taxon>Pezizomycotina</taxon>
        <taxon>Leotiomycetes</taxon>
        <taxon>Helotiales</taxon>
        <taxon>Sclerotiniaceae</taxon>
        <taxon>Sclerotinia</taxon>
    </lineage>
</organism>
<dbReference type="AlphaFoldDB" id="W9CG70"/>
<sequence length="443" mass="51189">MTMTMTTSRIPHGSQAEDGHEYFAKRELMPGFPYQEFEGITNPTKFCIDSMMVKDKSYRCVSQKTLALLKSVPLEIRENIFSEIVDQHVPEPETDYPGMSPNLALNWVQNPRGKNGIMRYGTVDGVFTLAKFYYCPFRKTLIEKYCEEHLCTRGTGMSFEGLKFSDVLNHATGSRSARRTRFIWDDDISKEALGTSKSVENDYIVVRSYDELLQFAKAIAHAENFVLEYNNINGLQLPVWKSSERNSSVLKDFLSWFWREFELDFTYEFQTCNAWLRANLQQFSLIQNINIDINFVSFEINSFEGSGYRAIDTLHHFNEFCRYLNQLSNINKLTVRLSIKRRDVLSILHNPGAYAWVSAIKSLPVSEKFILVLATVWTTNDDEYGHWEGEKEYADFEDHQAESDSLAEEMLRERLMPATLSQGKTYDLPDDLGLARLFCVGEE</sequence>